<proteinExistence type="predicted"/>
<accession>A0A1Y1XWJ5</accession>
<keyword evidence="1" id="KW-0732">Signal</keyword>
<dbReference type="AlphaFoldDB" id="A0A1Y1XWJ5"/>
<evidence type="ECO:0000313" key="3">
    <source>
        <dbReference type="Proteomes" id="UP000193144"/>
    </source>
</evidence>
<dbReference type="EMBL" id="MCFA01000596">
    <property type="protein sequence ID" value="ORX89856.1"/>
    <property type="molecule type" value="Genomic_DNA"/>
</dbReference>
<feature type="signal peptide" evidence="1">
    <location>
        <begin position="1"/>
        <end position="22"/>
    </location>
</feature>
<reference evidence="2 3" key="1">
    <citation type="submission" date="2016-07" db="EMBL/GenBank/DDBJ databases">
        <title>Pervasive Adenine N6-methylation of Active Genes in Fungi.</title>
        <authorList>
            <consortium name="DOE Joint Genome Institute"/>
            <person name="Mondo S.J."/>
            <person name="Dannebaum R.O."/>
            <person name="Kuo R.C."/>
            <person name="Labutti K."/>
            <person name="Haridas S."/>
            <person name="Kuo A."/>
            <person name="Salamov A."/>
            <person name="Ahrendt S.R."/>
            <person name="Lipzen A."/>
            <person name="Sullivan W."/>
            <person name="Andreopoulos W.B."/>
            <person name="Clum A."/>
            <person name="Lindquist E."/>
            <person name="Daum C."/>
            <person name="Ramamoorthy G.K."/>
            <person name="Gryganskyi A."/>
            <person name="Culley D."/>
            <person name="Magnuson J.K."/>
            <person name="James T.Y."/>
            <person name="O'Malley M.A."/>
            <person name="Stajich J.E."/>
            <person name="Spatafora J.W."/>
            <person name="Visel A."/>
            <person name="Grigoriev I.V."/>
        </authorList>
    </citation>
    <scope>NUCLEOTIDE SEQUENCE [LARGE SCALE GENOMIC DNA]</scope>
    <source>
        <strain evidence="2 3">CBS 115471</strain>
    </source>
</reference>
<evidence type="ECO:0000256" key="1">
    <source>
        <dbReference type="SAM" id="SignalP"/>
    </source>
</evidence>
<name>A0A1Y1XWJ5_9PLEO</name>
<sequence length="149" mass="16273">MTRHLTSFLSLFLAAPLALVLAIPRPENRIPSSETKAAGYAPTSIPFSLKAPEAECEKAGVYVCPDPNWTGHCKYYRQCMGSSPDNCMVLDGKASAIGPDMGAKCLFYKNAFCDDIGGGRLQLEWPGVADLRTNGWDDVVRSYQCFKNS</sequence>
<feature type="chain" id="PRO_5012305096" evidence="1">
    <location>
        <begin position="23"/>
        <end position="149"/>
    </location>
</feature>
<protein>
    <submittedName>
        <fullName evidence="2">Uncharacterized protein</fullName>
    </submittedName>
</protein>
<keyword evidence="3" id="KW-1185">Reference proteome</keyword>
<organism evidence="2 3">
    <name type="scientific">Clohesyomyces aquaticus</name>
    <dbReference type="NCBI Taxonomy" id="1231657"/>
    <lineage>
        <taxon>Eukaryota</taxon>
        <taxon>Fungi</taxon>
        <taxon>Dikarya</taxon>
        <taxon>Ascomycota</taxon>
        <taxon>Pezizomycotina</taxon>
        <taxon>Dothideomycetes</taxon>
        <taxon>Pleosporomycetidae</taxon>
        <taxon>Pleosporales</taxon>
        <taxon>Lindgomycetaceae</taxon>
        <taxon>Clohesyomyces</taxon>
    </lineage>
</organism>
<dbReference type="STRING" id="1231657.A0A1Y1XWJ5"/>
<evidence type="ECO:0000313" key="2">
    <source>
        <dbReference type="EMBL" id="ORX89856.1"/>
    </source>
</evidence>
<dbReference type="OrthoDB" id="2910287at2759"/>
<comment type="caution">
    <text evidence="2">The sequence shown here is derived from an EMBL/GenBank/DDBJ whole genome shotgun (WGS) entry which is preliminary data.</text>
</comment>
<gene>
    <name evidence="2" type="ORF">BCR34DRAFT_319398</name>
</gene>
<dbReference type="Proteomes" id="UP000193144">
    <property type="component" value="Unassembled WGS sequence"/>
</dbReference>